<dbReference type="PROSITE" id="PS50297">
    <property type="entry name" value="ANK_REP_REGION"/>
    <property type="match status" value="1"/>
</dbReference>
<dbReference type="AlphaFoldDB" id="A0A078KU25"/>
<feature type="repeat" description="ANK" evidence="3">
    <location>
        <begin position="290"/>
        <end position="322"/>
    </location>
</feature>
<dbReference type="SMART" id="SM00248">
    <property type="entry name" value="ANK"/>
    <property type="match status" value="4"/>
</dbReference>
<feature type="repeat" description="ANK" evidence="3">
    <location>
        <begin position="466"/>
        <end position="498"/>
    </location>
</feature>
<dbReference type="PANTHER" id="PTHR24171">
    <property type="entry name" value="ANKYRIN REPEAT DOMAIN-CONTAINING PROTEIN 39-RELATED"/>
    <property type="match status" value="1"/>
</dbReference>
<dbReference type="OrthoDB" id="671583at2"/>
<keyword evidence="5" id="KW-1185">Reference proteome</keyword>
<evidence type="ECO:0000313" key="4">
    <source>
        <dbReference type="EMBL" id="CDZ76467.1"/>
    </source>
</evidence>
<keyword evidence="1" id="KW-0677">Repeat</keyword>
<protein>
    <submittedName>
        <fullName evidence="4">Ankyrin repeat protein</fullName>
    </submittedName>
</protein>
<dbReference type="PROSITE" id="PS50088">
    <property type="entry name" value="ANK_REPEAT"/>
    <property type="match status" value="2"/>
</dbReference>
<dbReference type="Proteomes" id="UP000044071">
    <property type="component" value="Unassembled WGS sequence"/>
</dbReference>
<organism evidence="4 5">
    <name type="scientific">Legionella massiliensis</name>
    <dbReference type="NCBI Taxonomy" id="1034943"/>
    <lineage>
        <taxon>Bacteria</taxon>
        <taxon>Pseudomonadati</taxon>
        <taxon>Pseudomonadota</taxon>
        <taxon>Gammaproteobacteria</taxon>
        <taxon>Legionellales</taxon>
        <taxon>Legionellaceae</taxon>
        <taxon>Legionella</taxon>
    </lineage>
</organism>
<dbReference type="Gene3D" id="1.25.40.20">
    <property type="entry name" value="Ankyrin repeat-containing domain"/>
    <property type="match status" value="2"/>
</dbReference>
<dbReference type="Pfam" id="PF12796">
    <property type="entry name" value="Ank_2"/>
    <property type="match status" value="1"/>
</dbReference>
<proteinExistence type="predicted"/>
<accession>A0A078KU25</accession>
<dbReference type="InterPro" id="IPR036770">
    <property type="entry name" value="Ankyrin_rpt-contain_sf"/>
</dbReference>
<dbReference type="STRING" id="1034943.BN59_00736"/>
<reference evidence="4 5" key="1">
    <citation type="submission" date="2014-06" db="EMBL/GenBank/DDBJ databases">
        <authorList>
            <person name="Urmite Genomes Urmite Genomes"/>
        </authorList>
    </citation>
    <scope>NUCLEOTIDE SEQUENCE [LARGE SCALE GENOMIC DNA]</scope>
</reference>
<evidence type="ECO:0000256" key="2">
    <source>
        <dbReference type="ARBA" id="ARBA00023043"/>
    </source>
</evidence>
<dbReference type="RefSeq" id="WP_043872996.1">
    <property type="nucleotide sequence ID" value="NZ_CCVW01000001.1"/>
</dbReference>
<gene>
    <name evidence="4" type="ORF">BN59_00736</name>
</gene>
<dbReference type="InterPro" id="IPR002110">
    <property type="entry name" value="Ankyrin_rpt"/>
</dbReference>
<dbReference type="SUPFAM" id="SSF48403">
    <property type="entry name" value="Ankyrin repeat"/>
    <property type="match status" value="2"/>
</dbReference>
<evidence type="ECO:0000256" key="1">
    <source>
        <dbReference type="ARBA" id="ARBA00022737"/>
    </source>
</evidence>
<evidence type="ECO:0000256" key="3">
    <source>
        <dbReference type="PROSITE-ProRule" id="PRU00023"/>
    </source>
</evidence>
<keyword evidence="2 3" id="KW-0040">ANK repeat</keyword>
<sequence>MPSVKPVSFLTKKAPLNEVVNLGSSEDVAQNAIAMELPYQNYEIYAPIIGENIVELGAADRKKYLPLLTEILQDILTGNFVENRAKIQGILESSHAVRKTLIYQLYFNLSKRHTDWDKVKASILEQHKEIFQQLESYGAQWHHIRQQNKAAFLDLGRTVFNTRPAGLTAAIGDITLANCEHGYENFIEALHDCLPLGGNINAAMTLNPKFGSFLHYYLAFEFPYATKLIQSIDAQRSTKENTLFDYEARDGYGNTPLLIAVFTRQESAVLALLGLMKKGRKVGIDMPDADGRTPLLIAAALGMKKVVAELLNQGANPLAQDKLGRGLSDYSRFSIDNLSALLRPFVHPERSANINHSYLYANDIWKTPLCYFANDEQGLTGDAQIPFLVVLSPLSPHKEKLNAVVACLQKEARKGDEKSARLLAYVQNQIEKIVGTKTVKQLCMEGQTAVQDYLMSTRATTAIRLAKESRLRRACALGDINLVRTLLDEGINPNTKDHLERTALHYAVMRAELIQKELLEEANERGESPSAEQVKKSQAMHPQIIECLINHSKIPLDWDATNKAKNSARNLLVRDAESQNQDDAETAKECLKRFPAEVFVETKSAEASSEIVFTG</sequence>
<evidence type="ECO:0000313" key="5">
    <source>
        <dbReference type="Proteomes" id="UP000044071"/>
    </source>
</evidence>
<dbReference type="Pfam" id="PF13637">
    <property type="entry name" value="Ank_4"/>
    <property type="match status" value="1"/>
</dbReference>
<dbReference type="EMBL" id="CCSB01000001">
    <property type="protein sequence ID" value="CDZ76467.1"/>
    <property type="molecule type" value="Genomic_DNA"/>
</dbReference>
<name>A0A078KU25_9GAMM</name>